<reference evidence="1 2" key="1">
    <citation type="submission" date="2020-09" db="EMBL/GenBank/DDBJ databases">
        <title>novel species in genus Nocardioides.</title>
        <authorList>
            <person name="Zhang G."/>
        </authorList>
    </citation>
    <scope>NUCLEOTIDE SEQUENCE [LARGE SCALE GENOMIC DNA]</scope>
    <source>
        <strain evidence="1 2">KCTC 39551</strain>
    </source>
</reference>
<proteinExistence type="predicted"/>
<comment type="caution">
    <text evidence="1">The sequence shown here is derived from an EMBL/GenBank/DDBJ whole genome shotgun (WGS) entry which is preliminary data.</text>
</comment>
<evidence type="ECO:0000313" key="2">
    <source>
        <dbReference type="Proteomes" id="UP000618818"/>
    </source>
</evidence>
<dbReference type="Proteomes" id="UP000618818">
    <property type="component" value="Unassembled WGS sequence"/>
</dbReference>
<keyword evidence="2" id="KW-1185">Reference proteome</keyword>
<gene>
    <name evidence="1" type="ORF">IEZ26_01935</name>
</gene>
<evidence type="ECO:0008006" key="3">
    <source>
        <dbReference type="Google" id="ProtNLM"/>
    </source>
</evidence>
<dbReference type="RefSeq" id="WP_191193245.1">
    <property type="nucleotide sequence ID" value="NZ_JACXYZ010000001.1"/>
</dbReference>
<sequence>MDLIAARLRLWWAGALVVLVATLAGCGSGSGEDDTPAVCSSVDALRSSVTALTDVQVERGALDTFQKAFDKVRSNLSTVVKDAKREYADEVDTVEEAMSDLGTSLDAAVSGPTAPNIAAVGAASQALGTSISALVDAVDSTC</sequence>
<dbReference type="PROSITE" id="PS51257">
    <property type="entry name" value="PROKAR_LIPOPROTEIN"/>
    <property type="match status" value="1"/>
</dbReference>
<name>A0ABR8N5D5_9ACTN</name>
<dbReference type="EMBL" id="JACXYZ010000001">
    <property type="protein sequence ID" value="MBD3923368.1"/>
    <property type="molecule type" value="Genomic_DNA"/>
</dbReference>
<organism evidence="1 2">
    <name type="scientific">Nocardioides cavernae</name>
    <dbReference type="NCBI Taxonomy" id="1921566"/>
    <lineage>
        <taxon>Bacteria</taxon>
        <taxon>Bacillati</taxon>
        <taxon>Actinomycetota</taxon>
        <taxon>Actinomycetes</taxon>
        <taxon>Propionibacteriales</taxon>
        <taxon>Nocardioidaceae</taxon>
        <taxon>Nocardioides</taxon>
    </lineage>
</organism>
<evidence type="ECO:0000313" key="1">
    <source>
        <dbReference type="EMBL" id="MBD3923368.1"/>
    </source>
</evidence>
<accession>A0ABR8N5D5</accession>
<protein>
    <recommendedName>
        <fullName evidence="3">Lipoprotein</fullName>
    </recommendedName>
</protein>